<dbReference type="InterPro" id="IPR002293">
    <property type="entry name" value="AA/rel_permease1"/>
</dbReference>
<evidence type="ECO:0000256" key="5">
    <source>
        <dbReference type="ARBA" id="ARBA00023136"/>
    </source>
</evidence>
<dbReference type="Proteomes" id="UP000803884">
    <property type="component" value="Unassembled WGS sequence"/>
</dbReference>
<evidence type="ECO:0000313" key="8">
    <source>
        <dbReference type="EMBL" id="KAL1583342.1"/>
    </source>
</evidence>
<dbReference type="RefSeq" id="XP_069226449.1">
    <property type="nucleotide sequence ID" value="XM_069376606.1"/>
</dbReference>
<dbReference type="Pfam" id="PF13520">
    <property type="entry name" value="AA_permease_2"/>
    <property type="match status" value="1"/>
</dbReference>
<dbReference type="EMBL" id="JAAQHG020000036">
    <property type="protein sequence ID" value="KAL1583342.1"/>
    <property type="molecule type" value="Genomic_DNA"/>
</dbReference>
<dbReference type="PANTHER" id="PTHR45649:SF41">
    <property type="entry name" value="TRANSPORTER, PUTATIVE (EUROFUNG)-RELATED"/>
    <property type="match status" value="1"/>
</dbReference>
<dbReference type="PANTHER" id="PTHR45649">
    <property type="entry name" value="AMINO-ACID PERMEASE BAT1"/>
    <property type="match status" value="1"/>
</dbReference>
<keyword evidence="2" id="KW-0813">Transport</keyword>
<dbReference type="GeneID" id="96009444"/>
<keyword evidence="5 7" id="KW-0472">Membrane</keyword>
<feature type="region of interest" description="Disordered" evidence="6">
    <location>
        <begin position="1"/>
        <end position="29"/>
    </location>
</feature>
<evidence type="ECO:0000313" key="9">
    <source>
        <dbReference type="Proteomes" id="UP000803884"/>
    </source>
</evidence>
<keyword evidence="9" id="KW-1185">Reference proteome</keyword>
<keyword evidence="4 7" id="KW-1133">Transmembrane helix</keyword>
<evidence type="ECO:0000256" key="6">
    <source>
        <dbReference type="SAM" id="MobiDB-lite"/>
    </source>
</evidence>
<evidence type="ECO:0000256" key="4">
    <source>
        <dbReference type="ARBA" id="ARBA00022989"/>
    </source>
</evidence>
<name>A0AB34KHQ8_9PEZI</name>
<feature type="transmembrane region" description="Helical" evidence="7">
    <location>
        <begin position="139"/>
        <end position="167"/>
    </location>
</feature>
<proteinExistence type="predicted"/>
<accession>A0AB34KHQ8</accession>
<dbReference type="GO" id="GO:0016020">
    <property type="term" value="C:membrane"/>
    <property type="evidence" value="ECO:0007669"/>
    <property type="project" value="UniProtKB-SubCell"/>
</dbReference>
<dbReference type="Gene3D" id="1.20.1740.10">
    <property type="entry name" value="Amino acid/polyamine transporter I"/>
    <property type="match status" value="1"/>
</dbReference>
<dbReference type="AlphaFoldDB" id="A0AB34KHQ8"/>
<comment type="subcellular location">
    <subcellularLocation>
        <location evidence="1">Membrane</location>
        <topology evidence="1">Multi-pass membrane protein</topology>
    </subcellularLocation>
</comment>
<protein>
    <recommendedName>
        <fullName evidence="10">Amino acid transporter</fullName>
    </recommendedName>
</protein>
<organism evidence="8 9">
    <name type="scientific">Cladosporium halotolerans</name>
    <dbReference type="NCBI Taxonomy" id="1052096"/>
    <lineage>
        <taxon>Eukaryota</taxon>
        <taxon>Fungi</taxon>
        <taxon>Dikarya</taxon>
        <taxon>Ascomycota</taxon>
        <taxon>Pezizomycotina</taxon>
        <taxon>Dothideomycetes</taxon>
        <taxon>Dothideomycetidae</taxon>
        <taxon>Cladosporiales</taxon>
        <taxon>Cladosporiaceae</taxon>
        <taxon>Cladosporium</taxon>
    </lineage>
</organism>
<evidence type="ECO:0008006" key="10">
    <source>
        <dbReference type="Google" id="ProtNLM"/>
    </source>
</evidence>
<keyword evidence="3 7" id="KW-0812">Transmembrane</keyword>
<sequence>MSNHAHSTMEAEKSPSGHTAQSSRVGKRYEGTQYDRHDMRMLGKKQVLRRQFRFSTMLGFASTVMVAWEFVLIVAPFGLTNGGTPAVFWGILLSPFVLLPVYASLAEVSSMSPTAGGQYHWVSELAPPKWQKFLSYVTGWLITLGWQTFLAGVSFSVAGLILGLAVLGSPEYVIQPWHIDLES</sequence>
<reference evidence="8 9" key="1">
    <citation type="journal article" date="2020" name="Microbiol. Resour. Announc.">
        <title>Draft Genome Sequence of a Cladosporium Species Isolated from the Mesophotic Ascidian Didemnum maculosum.</title>
        <authorList>
            <person name="Gioti A."/>
            <person name="Siaperas R."/>
            <person name="Nikolaivits E."/>
            <person name="Le Goff G."/>
            <person name="Ouazzani J."/>
            <person name="Kotoulas G."/>
            <person name="Topakas E."/>
        </authorList>
    </citation>
    <scope>NUCLEOTIDE SEQUENCE [LARGE SCALE GENOMIC DNA]</scope>
    <source>
        <strain evidence="8 9">TM138-S3</strain>
    </source>
</reference>
<evidence type="ECO:0000256" key="7">
    <source>
        <dbReference type="SAM" id="Phobius"/>
    </source>
</evidence>
<evidence type="ECO:0000256" key="2">
    <source>
        <dbReference type="ARBA" id="ARBA00022448"/>
    </source>
</evidence>
<evidence type="ECO:0000256" key="1">
    <source>
        <dbReference type="ARBA" id="ARBA00004141"/>
    </source>
</evidence>
<comment type="caution">
    <text evidence="8">The sequence shown here is derived from an EMBL/GenBank/DDBJ whole genome shotgun (WGS) entry which is preliminary data.</text>
</comment>
<evidence type="ECO:0000256" key="3">
    <source>
        <dbReference type="ARBA" id="ARBA00022692"/>
    </source>
</evidence>
<dbReference type="GO" id="GO:0022857">
    <property type="term" value="F:transmembrane transporter activity"/>
    <property type="evidence" value="ECO:0007669"/>
    <property type="project" value="InterPro"/>
</dbReference>
<gene>
    <name evidence="8" type="ORF">WHR41_08002</name>
</gene>
<feature type="transmembrane region" description="Helical" evidence="7">
    <location>
        <begin position="54"/>
        <end position="74"/>
    </location>
</feature>
<feature type="transmembrane region" description="Helical" evidence="7">
    <location>
        <begin position="86"/>
        <end position="105"/>
    </location>
</feature>